<reference evidence="2" key="1">
    <citation type="submission" date="2020-11" db="EMBL/GenBank/DDBJ databases">
        <title>Multidrug resistant novel bacterium Savagea serpentis sp. nov., isolated from the scats of a vine snake (Ahaetulla nasuta).</title>
        <authorList>
            <person name="Venkata Ramana V."/>
            <person name="Vikas Patil S."/>
            <person name="Yogita Lugani V."/>
        </authorList>
    </citation>
    <scope>NUCLEOTIDE SEQUENCE</scope>
    <source>
        <strain evidence="2">SN6</strain>
    </source>
</reference>
<keyword evidence="1" id="KW-1133">Transmembrane helix</keyword>
<keyword evidence="1" id="KW-0812">Transmembrane</keyword>
<gene>
    <name evidence="2" type="ORF">IRY55_10960</name>
</gene>
<evidence type="ECO:0000256" key="1">
    <source>
        <dbReference type="SAM" id="Phobius"/>
    </source>
</evidence>
<feature type="transmembrane region" description="Helical" evidence="1">
    <location>
        <begin position="50"/>
        <end position="67"/>
    </location>
</feature>
<dbReference type="EMBL" id="JADKPV010000006">
    <property type="protein sequence ID" value="MBF4501883.1"/>
    <property type="molecule type" value="Genomic_DNA"/>
</dbReference>
<evidence type="ECO:0000313" key="3">
    <source>
        <dbReference type="Proteomes" id="UP000622653"/>
    </source>
</evidence>
<evidence type="ECO:0000313" key="2">
    <source>
        <dbReference type="EMBL" id="MBF4501883.1"/>
    </source>
</evidence>
<evidence type="ECO:0008006" key="4">
    <source>
        <dbReference type="Google" id="ProtNLM"/>
    </source>
</evidence>
<accession>A0A8J7KI42</accession>
<feature type="transmembrane region" description="Helical" evidence="1">
    <location>
        <begin position="6"/>
        <end position="22"/>
    </location>
</feature>
<name>A0A8J7KI42_9BACL</name>
<dbReference type="AlphaFoldDB" id="A0A8J7KI42"/>
<keyword evidence="3" id="KW-1185">Reference proteome</keyword>
<feature type="transmembrane region" description="Helical" evidence="1">
    <location>
        <begin position="79"/>
        <end position="95"/>
    </location>
</feature>
<comment type="caution">
    <text evidence="2">The sequence shown here is derived from an EMBL/GenBank/DDBJ whole genome shotgun (WGS) entry which is preliminary data.</text>
</comment>
<protein>
    <recommendedName>
        <fullName evidence="4">DUF3784 domain-containing protein</fullName>
    </recommendedName>
</protein>
<proteinExistence type="predicted"/>
<dbReference type="Proteomes" id="UP000622653">
    <property type="component" value="Unassembled WGS sequence"/>
</dbReference>
<dbReference type="RefSeq" id="WP_194563364.1">
    <property type="nucleotide sequence ID" value="NZ_JADKPV010000006.1"/>
</dbReference>
<keyword evidence="1" id="KW-0472">Membrane</keyword>
<sequence>MLFLNGILIFLAMIAFSLAYAHRYRKDEWLFIGIKKEHIRDISQYHKEQSLLNVLLGIVFLLVPLSIGAVERWSISPQWLYGWFIVLVILIFLNIRSVRNNRKEY</sequence>
<organism evidence="2 3">
    <name type="scientific">Savagea serpentis</name>
    <dbReference type="NCBI Taxonomy" id="2785297"/>
    <lineage>
        <taxon>Bacteria</taxon>
        <taxon>Bacillati</taxon>
        <taxon>Bacillota</taxon>
        <taxon>Bacilli</taxon>
        <taxon>Bacillales</taxon>
        <taxon>Caryophanaceae</taxon>
        <taxon>Savagea</taxon>
    </lineage>
</organism>